<gene>
    <name evidence="3" type="ORF">FSP39_021861</name>
</gene>
<dbReference type="SUPFAM" id="SSF63829">
    <property type="entry name" value="Calcium-dependent phosphotriesterase"/>
    <property type="match status" value="1"/>
</dbReference>
<protein>
    <recommendedName>
        <fullName evidence="2">B box-type domain-containing protein</fullName>
    </recommendedName>
</protein>
<evidence type="ECO:0000313" key="3">
    <source>
        <dbReference type="EMBL" id="KAK3088647.1"/>
    </source>
</evidence>
<reference evidence="3" key="1">
    <citation type="submission" date="2019-08" db="EMBL/GenBank/DDBJ databases">
        <title>The improved chromosome-level genome for the pearl oyster Pinctada fucata martensii using PacBio sequencing and Hi-C.</title>
        <authorList>
            <person name="Zheng Z."/>
        </authorList>
    </citation>
    <scope>NUCLEOTIDE SEQUENCE</scope>
    <source>
        <strain evidence="3">ZZ-2019</strain>
        <tissue evidence="3">Adductor muscle</tissue>
    </source>
</reference>
<dbReference type="PANTHER" id="PTHR25462:SF296">
    <property type="entry name" value="MEIOTIC P26, ISOFORM F"/>
    <property type="match status" value="1"/>
</dbReference>
<dbReference type="Pfam" id="PF00643">
    <property type="entry name" value="zf-B_box"/>
    <property type="match status" value="1"/>
</dbReference>
<comment type="caution">
    <text evidence="3">The sequence shown here is derived from an EMBL/GenBank/DDBJ whole genome shotgun (WGS) entry which is preliminary data.</text>
</comment>
<dbReference type="Gene3D" id="2.120.10.30">
    <property type="entry name" value="TolB, C-terminal domain"/>
    <property type="match status" value="1"/>
</dbReference>
<accession>A0AA89BMU1</accession>
<dbReference type="InterPro" id="IPR011042">
    <property type="entry name" value="6-blade_b-propeller_TolB-like"/>
</dbReference>
<dbReference type="EMBL" id="VSWD01000011">
    <property type="protein sequence ID" value="KAK3088647.1"/>
    <property type="molecule type" value="Genomic_DNA"/>
</dbReference>
<proteinExistence type="predicted"/>
<dbReference type="Gene3D" id="3.30.160.60">
    <property type="entry name" value="Classic Zinc Finger"/>
    <property type="match status" value="1"/>
</dbReference>
<dbReference type="SUPFAM" id="SSF57845">
    <property type="entry name" value="B-box zinc-binding domain"/>
    <property type="match status" value="1"/>
</dbReference>
<dbReference type="PROSITE" id="PS50119">
    <property type="entry name" value="ZF_BBOX"/>
    <property type="match status" value="2"/>
</dbReference>
<dbReference type="PANTHER" id="PTHR25462">
    <property type="entry name" value="BONUS, ISOFORM C-RELATED"/>
    <property type="match status" value="1"/>
</dbReference>
<dbReference type="AlphaFoldDB" id="A0AA89BMU1"/>
<evidence type="ECO:0000313" key="4">
    <source>
        <dbReference type="Proteomes" id="UP001186944"/>
    </source>
</evidence>
<feature type="domain" description="B box-type" evidence="2">
    <location>
        <begin position="71"/>
        <end position="112"/>
    </location>
</feature>
<evidence type="ECO:0000256" key="1">
    <source>
        <dbReference type="PROSITE-ProRule" id="PRU00024"/>
    </source>
</evidence>
<sequence>MSDNEASVIPSQTFVECGQCKGNVNISWFCKNCPCSLCDTCATAHKTNHPYKSHTVVPRTYTVLRLYGPAKLAEQCQIHPEKEISSHCNDCGIPCCVTCMVNDHKRHDFSTIEDKYLDAEKGLNKYYRQLDTDIRPTLEKMEEQARADVKEDDSHVEKVINDINDFRKDVVQNFNTACDDLIVQVQSFSSKTNEGLKEIETSLKNLELIKKEIEEKIARGNFDIIKYTPPKMDTLVPKLKCPSKVVPIFQPCRNLLDLMKKPVGIIQSKEMRKDEIKSRNVTSIRSVHVQKCYYFKSKIDVTSMTKAGINMAWVMDCFSPILYLYNNMGKIVRSLTVEGSLGINDMAITKSGETIVTCGDNKVRRVSVGGEVSMLIDTVPFYCNGVCLTDKEEIVVCMRGEGDQNHVAVYSPDGRSKLREIRGRDGQGKHLITSPNRVVQNVQDLCVVNYSENVVCVDERDNVRWLYDGKEARLGNSFGPCCICVDQYKNVLVTDWNNSCVHYIDREGELIQVIMTVEQIGLQYHWGICVDDVTGHVWVGNSSGYVAIAKYLK</sequence>
<dbReference type="Proteomes" id="UP001186944">
    <property type="component" value="Unassembled WGS sequence"/>
</dbReference>
<dbReference type="SMART" id="SM00336">
    <property type="entry name" value="BBOX"/>
    <property type="match status" value="2"/>
</dbReference>
<keyword evidence="1" id="KW-0863">Zinc-finger</keyword>
<evidence type="ECO:0000259" key="2">
    <source>
        <dbReference type="PROSITE" id="PS50119"/>
    </source>
</evidence>
<organism evidence="3 4">
    <name type="scientific">Pinctada imbricata</name>
    <name type="common">Atlantic pearl-oyster</name>
    <name type="synonym">Pinctada martensii</name>
    <dbReference type="NCBI Taxonomy" id="66713"/>
    <lineage>
        <taxon>Eukaryota</taxon>
        <taxon>Metazoa</taxon>
        <taxon>Spiralia</taxon>
        <taxon>Lophotrochozoa</taxon>
        <taxon>Mollusca</taxon>
        <taxon>Bivalvia</taxon>
        <taxon>Autobranchia</taxon>
        <taxon>Pteriomorphia</taxon>
        <taxon>Pterioida</taxon>
        <taxon>Pterioidea</taxon>
        <taxon>Pteriidae</taxon>
        <taxon>Pinctada</taxon>
    </lineage>
</organism>
<keyword evidence="4" id="KW-1185">Reference proteome</keyword>
<keyword evidence="1" id="KW-0479">Metal-binding</keyword>
<dbReference type="InterPro" id="IPR047153">
    <property type="entry name" value="TRIM45/56/19-like"/>
</dbReference>
<dbReference type="InterPro" id="IPR000315">
    <property type="entry name" value="Znf_B-box"/>
</dbReference>
<dbReference type="CDD" id="cd19756">
    <property type="entry name" value="Bbox2"/>
    <property type="match status" value="1"/>
</dbReference>
<keyword evidence="1" id="KW-0862">Zinc</keyword>
<name>A0AA89BMU1_PINIB</name>
<feature type="domain" description="B box-type" evidence="2">
    <location>
        <begin position="12"/>
        <end position="59"/>
    </location>
</feature>
<dbReference type="GO" id="GO:0008270">
    <property type="term" value="F:zinc ion binding"/>
    <property type="evidence" value="ECO:0007669"/>
    <property type="project" value="UniProtKB-KW"/>
</dbReference>